<accession>A0A8J3QYI4</accession>
<reference evidence="1" key="1">
    <citation type="submission" date="2021-01" db="EMBL/GenBank/DDBJ databases">
        <title>Whole genome shotgun sequence of Rugosimonospora africana NBRC 104875.</title>
        <authorList>
            <person name="Komaki H."/>
            <person name="Tamura T."/>
        </authorList>
    </citation>
    <scope>NUCLEOTIDE SEQUENCE</scope>
    <source>
        <strain evidence="1">NBRC 104875</strain>
    </source>
</reference>
<organism evidence="1 2">
    <name type="scientific">Rugosimonospora africana</name>
    <dbReference type="NCBI Taxonomy" id="556532"/>
    <lineage>
        <taxon>Bacteria</taxon>
        <taxon>Bacillati</taxon>
        <taxon>Actinomycetota</taxon>
        <taxon>Actinomycetes</taxon>
        <taxon>Micromonosporales</taxon>
        <taxon>Micromonosporaceae</taxon>
        <taxon>Rugosimonospora</taxon>
    </lineage>
</organism>
<dbReference type="Pfam" id="PF05345">
    <property type="entry name" value="He_PIG"/>
    <property type="match status" value="1"/>
</dbReference>
<dbReference type="SUPFAM" id="SSF49313">
    <property type="entry name" value="Cadherin-like"/>
    <property type="match status" value="1"/>
</dbReference>
<dbReference type="GO" id="GO:0005975">
    <property type="term" value="P:carbohydrate metabolic process"/>
    <property type="evidence" value="ECO:0007669"/>
    <property type="project" value="UniProtKB-ARBA"/>
</dbReference>
<dbReference type="AlphaFoldDB" id="A0A8J3QYI4"/>
<dbReference type="InterPro" id="IPR013783">
    <property type="entry name" value="Ig-like_fold"/>
</dbReference>
<proteinExistence type="predicted"/>
<dbReference type="EMBL" id="BONZ01000082">
    <property type="protein sequence ID" value="GIH19594.1"/>
    <property type="molecule type" value="Genomic_DNA"/>
</dbReference>
<gene>
    <name evidence="1" type="ORF">Raf01_77660</name>
</gene>
<evidence type="ECO:0000313" key="1">
    <source>
        <dbReference type="EMBL" id="GIH19594.1"/>
    </source>
</evidence>
<dbReference type="InterPro" id="IPR015919">
    <property type="entry name" value="Cadherin-like_sf"/>
</dbReference>
<name>A0A8J3QYI4_9ACTN</name>
<dbReference type="GO" id="GO:0016020">
    <property type="term" value="C:membrane"/>
    <property type="evidence" value="ECO:0007669"/>
    <property type="project" value="InterPro"/>
</dbReference>
<evidence type="ECO:0000313" key="2">
    <source>
        <dbReference type="Proteomes" id="UP000642748"/>
    </source>
</evidence>
<dbReference type="Gene3D" id="2.60.120.260">
    <property type="entry name" value="Galactose-binding domain-like"/>
    <property type="match status" value="1"/>
</dbReference>
<comment type="caution">
    <text evidence="1">The sequence shown here is derived from an EMBL/GenBank/DDBJ whole genome shotgun (WGS) entry which is preliminary data.</text>
</comment>
<protein>
    <submittedName>
        <fullName evidence="1">Uncharacterized protein</fullName>
    </submittedName>
</protein>
<keyword evidence="2" id="KW-1185">Reference proteome</keyword>
<dbReference type="Gene3D" id="2.60.40.10">
    <property type="entry name" value="Immunoglobulins"/>
    <property type="match status" value="1"/>
</dbReference>
<dbReference type="Proteomes" id="UP000642748">
    <property type="component" value="Unassembled WGS sequence"/>
</dbReference>
<dbReference type="RefSeq" id="WP_239134298.1">
    <property type="nucleotide sequence ID" value="NZ_BONZ01000082.1"/>
</dbReference>
<sequence length="470" mass="48507">MHTRRLLRTGIIAAVILAVAGLAVTTVSAAIREGHPDAEEHEEVTNNPLSTTGSCGVERWAVKTGTDADRSKITLNSTTATTIAELGALSAPANLPSNNRVAPTEDTVYQVHATLTEYKLEADSDYHLVLTDGSSHTMIAEIPDPACVGAPSPLTSSIQKARSEFDAKYTPTTSFKTANVAVTITGVGFFDFLHGQTGVAPNGIELHSVLDVGFGAGGGSGNTVTVTNPGNRTNTAGTATSLQIQARDSATNQTLTYSATGLPAGLSINRSSGLISGTPTTTGTSTSAVTATDTTGASGSATFTWTINPTGGCAGAGQRLGNPGFETGTSAPWSGTAVINNSSTEPAHSGTWDAWLDGHGATRTDTLSQTVTVPSGCTAYTLTFWLHINTAETTTSTKYDTFTAQILNTSGTVLSTLATCSNLDHNTGYAQHSYNLASYAGQTITIKFTGAEDYTDQTSFVLDDTALTVS</sequence>
<dbReference type="GO" id="GO:0005509">
    <property type="term" value="F:calcium ion binding"/>
    <property type="evidence" value="ECO:0007669"/>
    <property type="project" value="InterPro"/>
</dbReference>